<dbReference type="AlphaFoldDB" id="A0A0A9WQM1"/>
<reference evidence="1" key="1">
    <citation type="journal article" date="2014" name="PLoS ONE">
        <title>Transcriptome-Based Identification of ABC Transporters in the Western Tarnished Plant Bug Lygus hesperus.</title>
        <authorList>
            <person name="Hull J.J."/>
            <person name="Chaney K."/>
            <person name="Geib S.M."/>
            <person name="Fabrick J.A."/>
            <person name="Brent C.S."/>
            <person name="Walsh D."/>
            <person name="Lavine L.C."/>
        </authorList>
    </citation>
    <scope>NUCLEOTIDE SEQUENCE</scope>
</reference>
<gene>
    <name evidence="1" type="primary">DNA-ligI_3</name>
    <name evidence="2" type="synonym">DNA-ligI_0</name>
    <name evidence="2" type="ORF">CM83_15977</name>
    <name evidence="1" type="ORF">CM83_15985</name>
</gene>
<evidence type="ECO:0000313" key="1">
    <source>
        <dbReference type="EMBL" id="JAG10762.1"/>
    </source>
</evidence>
<accession>A0A0A9WQM1</accession>
<proteinExistence type="predicted"/>
<dbReference type="EMBL" id="GBHO01032842">
    <property type="protein sequence ID" value="JAG10762.1"/>
    <property type="molecule type" value="Transcribed_RNA"/>
</dbReference>
<evidence type="ECO:0000313" key="2">
    <source>
        <dbReference type="EMBL" id="JAG10765.1"/>
    </source>
</evidence>
<protein>
    <submittedName>
        <fullName evidence="1">DNA ligase 1</fullName>
    </submittedName>
</protein>
<keyword evidence="1" id="KW-0436">Ligase</keyword>
<organism evidence="1">
    <name type="scientific">Lygus hesperus</name>
    <name type="common">Western plant bug</name>
    <dbReference type="NCBI Taxonomy" id="30085"/>
    <lineage>
        <taxon>Eukaryota</taxon>
        <taxon>Metazoa</taxon>
        <taxon>Ecdysozoa</taxon>
        <taxon>Arthropoda</taxon>
        <taxon>Hexapoda</taxon>
        <taxon>Insecta</taxon>
        <taxon>Pterygota</taxon>
        <taxon>Neoptera</taxon>
        <taxon>Paraneoptera</taxon>
        <taxon>Hemiptera</taxon>
        <taxon>Heteroptera</taxon>
        <taxon>Panheteroptera</taxon>
        <taxon>Cimicomorpha</taxon>
        <taxon>Miridae</taxon>
        <taxon>Mirini</taxon>
        <taxon>Lygus</taxon>
    </lineage>
</organism>
<name>A0A0A9WQM1_LYGHE</name>
<sequence>MQELFLSIFFEPGALLTGSVPQPSSTFPYSSDTQFATADGVLMWENSELLHRFCDLCATFVIDILTTYSDSHDTHLQFALFLLKLVVHIHNFFPCASAFTDPDGILARVYNAIHILVADFESVILSTPNTALLKQHFAIYAHLILLLQLFPQHVLHIDHIADALTACTITSSRSVHSYLDQKYSTVHDIHLYSATQSLLYVSLRRLYSTPSLESHVHTIL</sequence>
<dbReference type="EMBL" id="GBHO01032839">
    <property type="protein sequence ID" value="JAG10765.1"/>
    <property type="molecule type" value="Transcribed_RNA"/>
</dbReference>
<reference evidence="1" key="2">
    <citation type="submission" date="2014-07" db="EMBL/GenBank/DDBJ databases">
        <authorList>
            <person name="Hull J."/>
        </authorList>
    </citation>
    <scope>NUCLEOTIDE SEQUENCE</scope>
</reference>
<dbReference type="GO" id="GO:0016874">
    <property type="term" value="F:ligase activity"/>
    <property type="evidence" value="ECO:0007669"/>
    <property type="project" value="UniProtKB-KW"/>
</dbReference>